<dbReference type="EC" id="3.1.3.48" evidence="2"/>
<organism evidence="7 8">
    <name type="scientific">Chromobacterium sphagni</name>
    <dbReference type="NCBI Taxonomy" id="1903179"/>
    <lineage>
        <taxon>Bacteria</taxon>
        <taxon>Pseudomonadati</taxon>
        <taxon>Pseudomonadota</taxon>
        <taxon>Betaproteobacteria</taxon>
        <taxon>Neisseriales</taxon>
        <taxon>Chromobacteriaceae</taxon>
        <taxon>Chromobacterium</taxon>
    </lineage>
</organism>
<evidence type="ECO:0000256" key="4">
    <source>
        <dbReference type="ARBA" id="ARBA00022912"/>
    </source>
</evidence>
<feature type="active site" description="Nucleophile" evidence="5">
    <location>
        <position position="10"/>
    </location>
</feature>
<evidence type="ECO:0000313" key="8">
    <source>
        <dbReference type="Proteomes" id="UP000180088"/>
    </source>
</evidence>
<proteinExistence type="inferred from homology"/>
<dbReference type="CDD" id="cd16343">
    <property type="entry name" value="LMWPTP"/>
    <property type="match status" value="1"/>
</dbReference>
<dbReference type="InterPro" id="IPR050438">
    <property type="entry name" value="LMW_PTPase"/>
</dbReference>
<evidence type="ECO:0000256" key="1">
    <source>
        <dbReference type="ARBA" id="ARBA00011063"/>
    </source>
</evidence>
<dbReference type="GO" id="GO:0004725">
    <property type="term" value="F:protein tyrosine phosphatase activity"/>
    <property type="evidence" value="ECO:0007669"/>
    <property type="project" value="UniProtKB-EC"/>
</dbReference>
<dbReference type="STRING" id="1903179.BI347_16685"/>
<dbReference type="InterPro" id="IPR036196">
    <property type="entry name" value="Ptyr_pPase_sf"/>
</dbReference>
<keyword evidence="3" id="KW-0378">Hydrolase</keyword>
<dbReference type="SMART" id="SM00226">
    <property type="entry name" value="LMWPc"/>
    <property type="match status" value="1"/>
</dbReference>
<evidence type="ECO:0000256" key="2">
    <source>
        <dbReference type="ARBA" id="ARBA00013064"/>
    </source>
</evidence>
<feature type="domain" description="Phosphotyrosine protein phosphatase I" evidence="6">
    <location>
        <begin position="4"/>
        <end position="151"/>
    </location>
</feature>
<feature type="active site" evidence="5">
    <location>
        <position position="16"/>
    </location>
</feature>
<accession>A0A1S1WVK1</accession>
<feature type="active site" description="Proton donor" evidence="5">
    <location>
        <position position="125"/>
    </location>
</feature>
<protein>
    <recommendedName>
        <fullName evidence="2">protein-tyrosine-phosphatase</fullName>
        <ecNumber evidence="2">3.1.3.48</ecNumber>
    </recommendedName>
</protein>
<dbReference type="InterPro" id="IPR017867">
    <property type="entry name" value="Tyr_phospatase_low_mol_wt"/>
</dbReference>
<gene>
    <name evidence="7" type="ORF">BI347_16685</name>
</gene>
<dbReference type="InterPro" id="IPR023485">
    <property type="entry name" value="Ptyr_pPase"/>
</dbReference>
<name>A0A1S1WVK1_9NEIS</name>
<dbReference type="OrthoDB" id="9784339at2"/>
<comment type="similarity">
    <text evidence="1">Belongs to the low molecular weight phosphotyrosine protein phosphatase family.</text>
</comment>
<comment type="caution">
    <text evidence="7">The sequence shown here is derived from an EMBL/GenBank/DDBJ whole genome shotgun (WGS) entry which is preliminary data.</text>
</comment>
<evidence type="ECO:0000256" key="5">
    <source>
        <dbReference type="PIRSR" id="PIRSR617867-1"/>
    </source>
</evidence>
<dbReference type="PRINTS" id="PR00719">
    <property type="entry name" value="LMWPTPASE"/>
</dbReference>
<evidence type="ECO:0000256" key="3">
    <source>
        <dbReference type="ARBA" id="ARBA00022801"/>
    </source>
</evidence>
<reference evidence="7 8" key="1">
    <citation type="submission" date="2016-09" db="EMBL/GenBank/DDBJ databases">
        <title>Chromobacterium muskegensis sp. nov., an insecticidal bacterium isolated from Sphagnum bogs.</title>
        <authorList>
            <person name="Sparks M.E."/>
            <person name="Blackburn M.B."/>
            <person name="Gundersen-Rindal D.E."/>
            <person name="Mitchell A."/>
            <person name="Farrar R."/>
            <person name="Kuhar D."/>
        </authorList>
    </citation>
    <scope>NUCLEOTIDE SEQUENCE [LARGE SCALE GENOMIC DNA]</scope>
    <source>
        <strain evidence="7 8">37-2</strain>
    </source>
</reference>
<dbReference type="Gene3D" id="3.40.50.2300">
    <property type="match status" value="1"/>
</dbReference>
<dbReference type="Pfam" id="PF01451">
    <property type="entry name" value="LMWPc"/>
    <property type="match status" value="1"/>
</dbReference>
<sequence length="170" mass="18358">MEKLSILFVCHGNICRSPTAEAVMRRRATEAGLAQALRVDSAGTHGYHAGEAPDARSIRAAARRGYDLAPLRARKVDDADFAAFDLILAADNHNLAGLRQRCPVALQGQLRLMLEPLGEGCEVPDPYYGGSQGFETVLDLLEAACDGWLARLGLVQRRADDGLPERGKSC</sequence>
<evidence type="ECO:0000259" key="6">
    <source>
        <dbReference type="SMART" id="SM00226"/>
    </source>
</evidence>
<keyword evidence="4" id="KW-0904">Protein phosphatase</keyword>
<dbReference type="Proteomes" id="UP000180088">
    <property type="component" value="Unassembled WGS sequence"/>
</dbReference>
<dbReference type="AlphaFoldDB" id="A0A1S1WVK1"/>
<dbReference type="PANTHER" id="PTHR11717:SF7">
    <property type="entry name" value="LOW MOLECULAR WEIGHT PHOSPHOTYROSINE PROTEIN PHOSPHATASE"/>
    <property type="match status" value="1"/>
</dbReference>
<evidence type="ECO:0000313" key="7">
    <source>
        <dbReference type="EMBL" id="OHX11318.1"/>
    </source>
</evidence>
<dbReference type="RefSeq" id="WP_071116522.1">
    <property type="nucleotide sequence ID" value="NZ_MKCS01000002.1"/>
</dbReference>
<dbReference type="PANTHER" id="PTHR11717">
    <property type="entry name" value="LOW MOLECULAR WEIGHT PROTEIN TYROSINE PHOSPHATASE"/>
    <property type="match status" value="1"/>
</dbReference>
<dbReference type="EMBL" id="MKCS01000002">
    <property type="protein sequence ID" value="OHX11318.1"/>
    <property type="molecule type" value="Genomic_DNA"/>
</dbReference>
<dbReference type="SUPFAM" id="SSF52788">
    <property type="entry name" value="Phosphotyrosine protein phosphatases I"/>
    <property type="match status" value="1"/>
</dbReference>